<name>X1QRG4_9ZZZZ</name>
<dbReference type="AlphaFoldDB" id="X1QRG4"/>
<dbReference type="Gene3D" id="2.40.50.140">
    <property type="entry name" value="Nucleic acid-binding proteins"/>
    <property type="match status" value="1"/>
</dbReference>
<organism evidence="2">
    <name type="scientific">marine sediment metagenome</name>
    <dbReference type="NCBI Taxonomy" id="412755"/>
    <lineage>
        <taxon>unclassified sequences</taxon>
        <taxon>metagenomes</taxon>
        <taxon>ecological metagenomes</taxon>
    </lineage>
</organism>
<dbReference type="SUPFAM" id="SSF141322">
    <property type="entry name" value="NfeD domain-like"/>
    <property type="match status" value="1"/>
</dbReference>
<gene>
    <name evidence="2" type="ORF">S06H3_56567</name>
</gene>
<feature type="non-terminal residue" evidence="2">
    <location>
        <position position="1"/>
    </location>
</feature>
<evidence type="ECO:0000259" key="1">
    <source>
        <dbReference type="Pfam" id="PF01957"/>
    </source>
</evidence>
<feature type="domain" description="NfeD-like C-terminal" evidence="1">
    <location>
        <begin position="5"/>
        <end position="56"/>
    </location>
</feature>
<reference evidence="2" key="1">
    <citation type="journal article" date="2014" name="Front. Microbiol.">
        <title>High frequency of phylogenetically diverse reductive dehalogenase-homologous genes in deep subseafloor sedimentary metagenomes.</title>
        <authorList>
            <person name="Kawai M."/>
            <person name="Futagami T."/>
            <person name="Toyoda A."/>
            <person name="Takaki Y."/>
            <person name="Nishi S."/>
            <person name="Hori S."/>
            <person name="Arai W."/>
            <person name="Tsubouchi T."/>
            <person name="Morono Y."/>
            <person name="Uchiyama I."/>
            <person name="Ito T."/>
            <person name="Fujiyama A."/>
            <person name="Inagaki F."/>
            <person name="Takami H."/>
        </authorList>
    </citation>
    <scope>NUCLEOTIDE SEQUENCE</scope>
    <source>
        <strain evidence="2">Expedition CK06-06</strain>
    </source>
</reference>
<accession>X1QRG4</accession>
<dbReference type="InterPro" id="IPR012340">
    <property type="entry name" value="NA-bd_OB-fold"/>
</dbReference>
<dbReference type="EMBL" id="BARV01036395">
    <property type="protein sequence ID" value="GAI53510.1"/>
    <property type="molecule type" value="Genomic_DNA"/>
</dbReference>
<evidence type="ECO:0000313" key="2">
    <source>
        <dbReference type="EMBL" id="GAI53510.1"/>
    </source>
</evidence>
<proteinExistence type="predicted"/>
<protein>
    <recommendedName>
        <fullName evidence="1">NfeD-like C-terminal domain-containing protein</fullName>
    </recommendedName>
</protein>
<dbReference type="Pfam" id="PF01957">
    <property type="entry name" value="NfeD"/>
    <property type="match status" value="1"/>
</dbReference>
<dbReference type="InterPro" id="IPR002810">
    <property type="entry name" value="NfeD-like_C"/>
</dbReference>
<comment type="caution">
    <text evidence="2">The sequence shown here is derived from an EMBL/GenBank/DDBJ whole genome shotgun (WGS) entry which is preliminary data.</text>
</comment>
<sequence>WNSPLGKIGVAATNIAPEGLVRLKGELWTAVSKVSIKTGEKVVVKDIRGIKLIVVKHRKRRKT</sequence>